<reference evidence="1" key="1">
    <citation type="submission" date="2021-11" db="EMBL/GenBank/DDBJ databases">
        <title>Description of a new species Pelosinus isolated from the bottom sediments of Lake Baikal.</title>
        <authorList>
            <person name="Zakharyuk A."/>
        </authorList>
    </citation>
    <scope>NUCLEOTIDE SEQUENCE</scope>
    <source>
        <strain evidence="1">Bkl1</strain>
    </source>
</reference>
<proteinExistence type="predicted"/>
<sequence>MSNSKAPEVKYTCMKIADIYLLKDLLIDDKSIKNQLAAYSGQQIEMEIHNQ</sequence>
<comment type="caution">
    <text evidence="1">The sequence shown here is derived from an EMBL/GenBank/DDBJ whole genome shotgun (WGS) entry which is preliminary data.</text>
</comment>
<evidence type="ECO:0000313" key="2">
    <source>
        <dbReference type="Proteomes" id="UP001165492"/>
    </source>
</evidence>
<evidence type="ECO:0000313" key="1">
    <source>
        <dbReference type="EMBL" id="MCC5468016.1"/>
    </source>
</evidence>
<gene>
    <name evidence="1" type="ORF">LMF89_22015</name>
</gene>
<protein>
    <submittedName>
        <fullName evidence="1">Uncharacterized protein</fullName>
    </submittedName>
</protein>
<organism evidence="1 2">
    <name type="scientific">Pelosinus baikalensis</name>
    <dbReference type="NCBI Taxonomy" id="2892015"/>
    <lineage>
        <taxon>Bacteria</taxon>
        <taxon>Bacillati</taxon>
        <taxon>Bacillota</taxon>
        <taxon>Negativicutes</taxon>
        <taxon>Selenomonadales</taxon>
        <taxon>Sporomusaceae</taxon>
        <taxon>Pelosinus</taxon>
    </lineage>
</organism>
<dbReference type="Proteomes" id="UP001165492">
    <property type="component" value="Unassembled WGS sequence"/>
</dbReference>
<dbReference type="EMBL" id="JAJHJB010000046">
    <property type="protein sequence ID" value="MCC5468016.1"/>
    <property type="molecule type" value="Genomic_DNA"/>
</dbReference>
<name>A0ABS8HXX2_9FIRM</name>
<keyword evidence="2" id="KW-1185">Reference proteome</keyword>
<accession>A0ABS8HXX2</accession>